<dbReference type="Gene3D" id="1.10.540.10">
    <property type="entry name" value="Acyl-CoA dehydrogenase/oxidase, N-terminal domain"/>
    <property type="match status" value="1"/>
</dbReference>
<organism evidence="10 11">
    <name type="scientific">Cylicocyclus nassatus</name>
    <name type="common">Nematode worm</name>
    <dbReference type="NCBI Taxonomy" id="53992"/>
    <lineage>
        <taxon>Eukaryota</taxon>
        <taxon>Metazoa</taxon>
        <taxon>Ecdysozoa</taxon>
        <taxon>Nematoda</taxon>
        <taxon>Chromadorea</taxon>
        <taxon>Rhabditida</taxon>
        <taxon>Rhabditina</taxon>
        <taxon>Rhabditomorpha</taxon>
        <taxon>Strongyloidea</taxon>
        <taxon>Strongylidae</taxon>
        <taxon>Cylicocyclus</taxon>
    </lineage>
</organism>
<dbReference type="PANTHER" id="PTHR43884:SF9">
    <property type="entry name" value="COMPLEX I ASSEMBLY FACTOR ACAD9, MITOCHONDRIAL"/>
    <property type="match status" value="1"/>
</dbReference>
<feature type="domain" description="ACAD9/ACADV-like C-terminal" evidence="9">
    <location>
        <begin position="486"/>
        <end position="580"/>
    </location>
</feature>
<name>A0AA36GZI3_CYLNA</name>
<feature type="domain" description="Acyl-CoA dehydrogenase/oxidase N-terminal" evidence="8">
    <location>
        <begin position="100"/>
        <end position="185"/>
    </location>
</feature>
<dbReference type="GO" id="GO:0050660">
    <property type="term" value="F:flavin adenine dinucleotide binding"/>
    <property type="evidence" value="ECO:0007669"/>
    <property type="project" value="InterPro"/>
</dbReference>
<evidence type="ECO:0000259" key="9">
    <source>
        <dbReference type="Pfam" id="PF21343"/>
    </source>
</evidence>
<dbReference type="AlphaFoldDB" id="A0AA36GZI3"/>
<keyword evidence="11" id="KW-1185">Reference proteome</keyword>
<comment type="subcellular location">
    <subcellularLocation>
        <location evidence="2">Mitochondrion</location>
    </subcellularLocation>
</comment>
<dbReference type="Pfam" id="PF21343">
    <property type="entry name" value="ACAD9-ACADV_C"/>
    <property type="match status" value="1"/>
</dbReference>
<comment type="cofactor">
    <cofactor evidence="1">
        <name>FAD</name>
        <dbReference type="ChEBI" id="CHEBI:57692"/>
    </cofactor>
</comment>
<evidence type="ECO:0000256" key="2">
    <source>
        <dbReference type="ARBA" id="ARBA00004173"/>
    </source>
</evidence>
<dbReference type="GO" id="GO:0005739">
    <property type="term" value="C:mitochondrion"/>
    <property type="evidence" value="ECO:0007669"/>
    <property type="project" value="UniProtKB-SubCell"/>
</dbReference>
<evidence type="ECO:0000256" key="6">
    <source>
        <dbReference type="ARBA" id="ARBA00023002"/>
    </source>
</evidence>
<dbReference type="Gene3D" id="1.20.140.10">
    <property type="entry name" value="Butyryl-CoA Dehydrogenase, subunit A, domain 3"/>
    <property type="match status" value="2"/>
</dbReference>
<keyword evidence="7" id="KW-0496">Mitochondrion</keyword>
<dbReference type="GO" id="GO:0003995">
    <property type="term" value="F:acyl-CoA dehydrogenase activity"/>
    <property type="evidence" value="ECO:0007669"/>
    <property type="project" value="TreeGrafter"/>
</dbReference>
<evidence type="ECO:0000256" key="4">
    <source>
        <dbReference type="ARBA" id="ARBA00022827"/>
    </source>
</evidence>
<dbReference type="InterPro" id="IPR037069">
    <property type="entry name" value="AcylCoA_DH/ox_N_sf"/>
</dbReference>
<evidence type="ECO:0000259" key="8">
    <source>
        <dbReference type="Pfam" id="PF02771"/>
    </source>
</evidence>
<dbReference type="PANTHER" id="PTHR43884">
    <property type="entry name" value="ACYL-COA DEHYDROGENASE"/>
    <property type="match status" value="1"/>
</dbReference>
<keyword evidence="3" id="KW-0285">Flavoprotein</keyword>
<evidence type="ECO:0000256" key="1">
    <source>
        <dbReference type="ARBA" id="ARBA00001974"/>
    </source>
</evidence>
<keyword evidence="6" id="KW-0560">Oxidoreductase</keyword>
<comment type="caution">
    <text evidence="10">The sequence shown here is derived from an EMBL/GenBank/DDBJ whole genome shotgun (WGS) entry which is preliminary data.</text>
</comment>
<evidence type="ECO:0000256" key="3">
    <source>
        <dbReference type="ARBA" id="ARBA00022630"/>
    </source>
</evidence>
<dbReference type="SUPFAM" id="SSF47203">
    <property type="entry name" value="Acyl-CoA dehydrogenase C-terminal domain-like"/>
    <property type="match status" value="1"/>
</dbReference>
<evidence type="ECO:0000313" key="10">
    <source>
        <dbReference type="EMBL" id="CAJ0601209.1"/>
    </source>
</evidence>
<dbReference type="InterPro" id="IPR009100">
    <property type="entry name" value="AcylCoA_DH/oxidase_NM_dom_sf"/>
</dbReference>
<evidence type="ECO:0000256" key="5">
    <source>
        <dbReference type="ARBA" id="ARBA00022946"/>
    </source>
</evidence>
<dbReference type="Pfam" id="PF02771">
    <property type="entry name" value="Acyl-CoA_dh_N"/>
    <property type="match status" value="1"/>
</dbReference>
<dbReference type="InterPro" id="IPR046373">
    <property type="entry name" value="Acyl-CoA_Oxase/DH_mid-dom_sf"/>
</dbReference>
<dbReference type="InterPro" id="IPR049448">
    <property type="entry name" value="ACAD9/ACADV-like_C"/>
</dbReference>
<gene>
    <name evidence="10" type="ORF">CYNAS_LOCUS13192</name>
</gene>
<dbReference type="SUPFAM" id="SSF56645">
    <property type="entry name" value="Acyl-CoA dehydrogenase NM domain-like"/>
    <property type="match status" value="1"/>
</dbReference>
<keyword evidence="4" id="KW-0274">FAD</keyword>
<dbReference type="Proteomes" id="UP001176961">
    <property type="component" value="Unassembled WGS sequence"/>
</dbReference>
<dbReference type="EMBL" id="CATQJL010000305">
    <property type="protein sequence ID" value="CAJ0601209.1"/>
    <property type="molecule type" value="Genomic_DNA"/>
</dbReference>
<dbReference type="Gene3D" id="2.40.110.10">
    <property type="entry name" value="Butyryl-CoA Dehydrogenase, subunit A, domain 2"/>
    <property type="match status" value="1"/>
</dbReference>
<proteinExistence type="predicted"/>
<dbReference type="GO" id="GO:0044281">
    <property type="term" value="P:small molecule metabolic process"/>
    <property type="evidence" value="ECO:0007669"/>
    <property type="project" value="UniProtKB-ARBA"/>
</dbReference>
<evidence type="ECO:0000313" key="11">
    <source>
        <dbReference type="Proteomes" id="UP001176961"/>
    </source>
</evidence>
<accession>A0AA36GZI3</accession>
<sequence length="616" mass="69128">MRVVPLSWIRRRCFSKSVVYLCNSKEAQLPSVAKLQIKELAKSDLPIEKLSLSRGLAMNKFEKDFMIYPEYTDTDDVKAIQGFTEILRKSLELSIDRGELEKHGSLTDSVKAALQDSAVYSAFIPSAYEGLGLGYKDRMKIFEDLNIDWNLYANVASVKSLVNILLLYGSDEMKEKYFPSIASGKCRPIIAFVDDSSPSTSAVIIGDSRTKTILKVENTRCTGMHNANLALLFAKSKDGSFSCYIVDRSDLKEQDKWEFKRDDTIGLKAFDVGTLNLLAIVQDEQLLGKLGQGTEIRDELVSAARLPLAAATIGFGKRLLHDLASLCNKTPSTRRENAVVSDESLMQYTTTQFALKLYILESASYYLAGLLDERLPVVLDIENALIHKLTRDVLISSIATCVNLAGIHSTNPALQFEKNIRDVTTLLSMTRDEASVENVAIATLSSWTIGHKRIVSSLKRFFGQERLADEMDHPRLTHYIAEHAHPSLQMACQDLEFSISRVNNVITKLINEQGKNLDKDYATLDRLVTVLQNHLAMVAVISRSSRSYSIGLRNSDIEIAWSTFICSKLSRENWFLLKELDDYFGLLRLNPSLLNVGRAVFDMGGYQIESPLERNW</sequence>
<keyword evidence="5" id="KW-0809">Transit peptide</keyword>
<protein>
    <submittedName>
        <fullName evidence="10">Uncharacterized protein</fullName>
    </submittedName>
</protein>
<reference evidence="10" key="1">
    <citation type="submission" date="2023-07" db="EMBL/GenBank/DDBJ databases">
        <authorList>
            <consortium name="CYATHOMIX"/>
        </authorList>
    </citation>
    <scope>NUCLEOTIDE SEQUENCE</scope>
    <source>
        <strain evidence="10">N/A</strain>
    </source>
</reference>
<dbReference type="InterPro" id="IPR036250">
    <property type="entry name" value="AcylCo_DH-like_C"/>
</dbReference>
<dbReference type="InterPro" id="IPR013786">
    <property type="entry name" value="AcylCoA_DH/ox_N"/>
</dbReference>
<evidence type="ECO:0000256" key="7">
    <source>
        <dbReference type="ARBA" id="ARBA00023128"/>
    </source>
</evidence>